<sequence>MKNFLTKIQYQLNLQVKFIISTIGTLLLIIMGSYIVGLAILMCIITLLEKIPFSITYFFYFFLCFFLILITFIISRHVSKKIFFKYSIDLFKKEDIKTKYDIFLLASFCTDNLEVIKSQISHSSLIFALLGATILAISPDSNTAGELFKESTTSLVLAFPFAIIHINYFLSQPRHKIEQSYQKALYKKFSKFFD</sequence>
<proteinExistence type="predicted"/>
<dbReference type="Proteomes" id="UP000841561">
    <property type="component" value="Unassembled WGS sequence"/>
</dbReference>
<feature type="transmembrane region" description="Helical" evidence="1">
    <location>
        <begin position="54"/>
        <end position="75"/>
    </location>
</feature>
<protein>
    <submittedName>
        <fullName evidence="2">Uncharacterized protein</fullName>
    </submittedName>
</protein>
<keyword evidence="1" id="KW-0812">Transmembrane</keyword>
<gene>
    <name evidence="2" type="ORF">GYP27_00205</name>
    <name evidence="3" type="ORF">GZK27_03180</name>
</gene>
<evidence type="ECO:0000313" key="3">
    <source>
        <dbReference type="EMBL" id="HAC3054494.1"/>
    </source>
</evidence>
<name>A0A3T2F7Q3_LISMN</name>
<evidence type="ECO:0000256" key="1">
    <source>
        <dbReference type="SAM" id="Phobius"/>
    </source>
</evidence>
<keyword evidence="1" id="KW-0472">Membrane</keyword>
<comment type="caution">
    <text evidence="2">The sequence shown here is derived from an EMBL/GenBank/DDBJ whole genome shotgun (WGS) entry which is preliminary data.</text>
</comment>
<evidence type="ECO:0000313" key="2">
    <source>
        <dbReference type="EMBL" id="HAB7720382.1"/>
    </source>
</evidence>
<reference evidence="2" key="2">
    <citation type="submission" date="2020-01" db="EMBL/GenBank/DDBJ databases">
        <authorList>
            <consortium name="NCBI Pathogen Detection Project"/>
        </authorList>
    </citation>
    <scope>NUCLEOTIDE SEQUENCE</scope>
    <source>
        <strain evidence="2">CFIAFB20140010</strain>
        <strain evidence="3">LiDS0115</strain>
    </source>
</reference>
<reference evidence="2 4" key="1">
    <citation type="journal article" date="2018" name="Genome Biol.">
        <title>SKESA: strategic k-mer extension for scrupulous assemblies.</title>
        <authorList>
            <person name="Souvorov A."/>
            <person name="Agarwala R."/>
            <person name="Lipman D.J."/>
        </authorList>
    </citation>
    <scope>NUCLEOTIDE SEQUENCE [LARGE SCALE GENOMIC DNA]</scope>
    <source>
        <strain>CFIAFB20140010</strain>
        <strain evidence="2 4">LiDS0115</strain>
    </source>
</reference>
<keyword evidence="1" id="KW-1133">Transmembrane helix</keyword>
<dbReference type="RefSeq" id="WP_014602043.1">
    <property type="nucleotide sequence ID" value="NC_021823.1"/>
</dbReference>
<dbReference type="EMBL" id="DAAKPP010000002">
    <property type="protein sequence ID" value="HAC3054494.1"/>
    <property type="molecule type" value="Genomic_DNA"/>
</dbReference>
<dbReference type="AlphaFoldDB" id="A0A3T2F7Q3"/>
<dbReference type="EMBL" id="DAAHYZ010000001">
    <property type="protein sequence ID" value="HAB7720382.1"/>
    <property type="molecule type" value="Genomic_DNA"/>
</dbReference>
<accession>A0A3T2F7Q3</accession>
<feature type="transmembrane region" description="Helical" evidence="1">
    <location>
        <begin position="120"/>
        <end position="139"/>
    </location>
</feature>
<dbReference type="Proteomes" id="UP000840569">
    <property type="component" value="Unassembled WGS sequence"/>
</dbReference>
<feature type="transmembrane region" description="Helical" evidence="1">
    <location>
        <begin position="20"/>
        <end position="48"/>
    </location>
</feature>
<organism evidence="2">
    <name type="scientific">Listeria monocytogenes</name>
    <dbReference type="NCBI Taxonomy" id="1639"/>
    <lineage>
        <taxon>Bacteria</taxon>
        <taxon>Bacillati</taxon>
        <taxon>Bacillota</taxon>
        <taxon>Bacilli</taxon>
        <taxon>Bacillales</taxon>
        <taxon>Listeriaceae</taxon>
        <taxon>Listeria</taxon>
    </lineage>
</organism>
<evidence type="ECO:0000313" key="4">
    <source>
        <dbReference type="Proteomes" id="UP000841561"/>
    </source>
</evidence>
<feature type="transmembrane region" description="Helical" evidence="1">
    <location>
        <begin position="151"/>
        <end position="170"/>
    </location>
</feature>